<proteinExistence type="predicted"/>
<dbReference type="Gene3D" id="3.90.550.10">
    <property type="entry name" value="Spore Coat Polysaccharide Biosynthesis Protein SpsA, Chain A"/>
    <property type="match status" value="1"/>
</dbReference>
<sequence length="249" mass="28395">MQVIIIGAGRGARLMPTTAETPKCFAEIGGKRILDWSLDAFRQNGIDDFCFIGGYKIEKVQADYPEFEFRHNADWPNNNILLSLFHAEDLMDQPFICCYSDILFTPDVVARVAANAEDISLAVDTDWLSRYEHRTEHPSDDAEKVTVKNGAVTRIHREIQESDAHGEYIGVAKFSAAGAGRLRDYYHQVREKNAGQPYREAAVFEKAYLIHMLQDMLETGERMVHVDTPGGYIEIDTQQDFEYARQHWS</sequence>
<keyword evidence="1 4" id="KW-0808">Transferase</keyword>
<accession>A0A5C6BSF5</accession>
<keyword evidence="5" id="KW-1185">Reference proteome</keyword>
<dbReference type="InterPro" id="IPR029044">
    <property type="entry name" value="Nucleotide-diphossugar_trans"/>
</dbReference>
<dbReference type="GO" id="GO:0050518">
    <property type="term" value="F:2-C-methyl-D-erythritol 4-phosphate cytidylyltransferase activity"/>
    <property type="evidence" value="ECO:0007669"/>
    <property type="project" value="UniProtKB-EC"/>
</dbReference>
<comment type="caution">
    <text evidence="4">The sequence shown here is derived from an EMBL/GenBank/DDBJ whole genome shotgun (WGS) entry which is preliminary data.</text>
</comment>
<dbReference type="SUPFAM" id="SSF53448">
    <property type="entry name" value="Nucleotide-diphospho-sugar transferases"/>
    <property type="match status" value="1"/>
</dbReference>
<dbReference type="EC" id="2.7.7.60" evidence="4"/>
<reference evidence="4 5" key="1">
    <citation type="submission" date="2019-02" db="EMBL/GenBank/DDBJ databases">
        <title>Deep-cultivation of Planctomycetes and their phenomic and genomic characterization uncovers novel biology.</title>
        <authorList>
            <person name="Wiegand S."/>
            <person name="Jogler M."/>
            <person name="Boedeker C."/>
            <person name="Pinto D."/>
            <person name="Vollmers J."/>
            <person name="Rivas-Marin E."/>
            <person name="Kohn T."/>
            <person name="Peeters S.H."/>
            <person name="Heuer A."/>
            <person name="Rast P."/>
            <person name="Oberbeckmann S."/>
            <person name="Bunk B."/>
            <person name="Jeske O."/>
            <person name="Meyerdierks A."/>
            <person name="Storesund J.E."/>
            <person name="Kallscheuer N."/>
            <person name="Luecker S."/>
            <person name="Lage O.M."/>
            <person name="Pohl T."/>
            <person name="Merkel B.J."/>
            <person name="Hornburger P."/>
            <person name="Mueller R.-W."/>
            <person name="Bruemmer F."/>
            <person name="Labrenz M."/>
            <person name="Spormann A.M."/>
            <person name="Op Den Camp H."/>
            <person name="Overmann J."/>
            <person name="Amann R."/>
            <person name="Jetten M.S.M."/>
            <person name="Mascher T."/>
            <person name="Medema M.H."/>
            <person name="Devos D.P."/>
            <person name="Kaster A.-K."/>
            <person name="Ovreas L."/>
            <person name="Rohde M."/>
            <person name="Galperin M.Y."/>
            <person name="Jogler C."/>
        </authorList>
    </citation>
    <scope>NUCLEOTIDE SEQUENCE [LARGE SCALE GENOMIC DNA]</scope>
    <source>
        <strain evidence="4 5">CA54</strain>
    </source>
</reference>
<keyword evidence="2 4" id="KW-0548">Nucleotidyltransferase</keyword>
<organism evidence="4 5">
    <name type="scientific">Symmachiella macrocystis</name>
    <dbReference type="NCBI Taxonomy" id="2527985"/>
    <lineage>
        <taxon>Bacteria</taxon>
        <taxon>Pseudomonadati</taxon>
        <taxon>Planctomycetota</taxon>
        <taxon>Planctomycetia</taxon>
        <taxon>Planctomycetales</taxon>
        <taxon>Planctomycetaceae</taxon>
        <taxon>Symmachiella</taxon>
    </lineage>
</organism>
<dbReference type="PANTHER" id="PTHR43584">
    <property type="entry name" value="NUCLEOTIDYL TRANSFERASE"/>
    <property type="match status" value="1"/>
</dbReference>
<name>A0A5C6BSF5_9PLAN</name>
<evidence type="ECO:0000256" key="2">
    <source>
        <dbReference type="ARBA" id="ARBA00022695"/>
    </source>
</evidence>
<dbReference type="InterPro" id="IPR025877">
    <property type="entry name" value="MobA-like_NTP_Trfase"/>
</dbReference>
<evidence type="ECO:0000313" key="4">
    <source>
        <dbReference type="EMBL" id="TWU14958.1"/>
    </source>
</evidence>
<dbReference type="CDD" id="cd02523">
    <property type="entry name" value="PC_cytidylyltransferase"/>
    <property type="match status" value="1"/>
</dbReference>
<protein>
    <submittedName>
        <fullName evidence="4">2-C-methyl-D-erythritol 4-phosphate cytidylyltransferase</fullName>
        <ecNumber evidence="4">2.7.7.60</ecNumber>
    </submittedName>
</protein>
<gene>
    <name evidence="4" type="primary">ispD_1</name>
    <name evidence="4" type="ORF">CA54_38280</name>
</gene>
<dbReference type="InterPro" id="IPR050065">
    <property type="entry name" value="GlmU-like"/>
</dbReference>
<dbReference type="AlphaFoldDB" id="A0A5C6BSF5"/>
<evidence type="ECO:0000259" key="3">
    <source>
        <dbReference type="Pfam" id="PF12804"/>
    </source>
</evidence>
<dbReference type="Pfam" id="PF12804">
    <property type="entry name" value="NTP_transf_3"/>
    <property type="match status" value="1"/>
</dbReference>
<evidence type="ECO:0000313" key="5">
    <source>
        <dbReference type="Proteomes" id="UP000320735"/>
    </source>
</evidence>
<evidence type="ECO:0000256" key="1">
    <source>
        <dbReference type="ARBA" id="ARBA00022679"/>
    </source>
</evidence>
<dbReference type="Proteomes" id="UP000320735">
    <property type="component" value="Unassembled WGS sequence"/>
</dbReference>
<dbReference type="EMBL" id="SJPP01000001">
    <property type="protein sequence ID" value="TWU14958.1"/>
    <property type="molecule type" value="Genomic_DNA"/>
</dbReference>
<dbReference type="RefSeq" id="WP_315851723.1">
    <property type="nucleotide sequence ID" value="NZ_SJPP01000001.1"/>
</dbReference>
<feature type="domain" description="MobA-like NTP transferase" evidence="3">
    <location>
        <begin position="3"/>
        <end position="118"/>
    </location>
</feature>
<dbReference type="PANTHER" id="PTHR43584:SF8">
    <property type="entry name" value="N-ACETYLMURAMATE ALPHA-1-PHOSPHATE URIDYLYLTRANSFERASE"/>
    <property type="match status" value="1"/>
</dbReference>